<name>A0ABT9GXC0_9GAMM</name>
<evidence type="ECO:0000313" key="2">
    <source>
        <dbReference type="EMBL" id="MDP4535695.1"/>
    </source>
</evidence>
<sequence>MTFYTEHSPPGQFLNEHGDVDGATVRLIQLLQYRLDESISFRLLPWARAFELAQKERNSVLFETVRTPEREHLFQWVGPIKMFDMRLYVMATEEELPGDTESFARRLRACGYRGATQIAYFNTLGFEEGRNLTVTLKAGDCLAMVRHGRAEVIALNYLRYGDVIEHEGVQLQASVPLYHSHLYLAFSLEIAASRVQRWQQALDQSVQDGSMRSIFAPHYPARMIDELEKQAQTRLLAEFDAQSEPSEPLIRQPSIH</sequence>
<evidence type="ECO:0000313" key="3">
    <source>
        <dbReference type="Proteomes" id="UP001231616"/>
    </source>
</evidence>
<dbReference type="RefSeq" id="WP_305892958.1">
    <property type="nucleotide sequence ID" value="NZ_JAUZVZ010000006.1"/>
</dbReference>
<dbReference type="Proteomes" id="UP001231616">
    <property type="component" value="Unassembled WGS sequence"/>
</dbReference>
<protein>
    <submittedName>
        <fullName evidence="2">Transporter substrate-binding domain-containing protein</fullName>
    </submittedName>
</protein>
<feature type="domain" description="Solute-binding protein family 3/N-terminal" evidence="1">
    <location>
        <begin position="6"/>
        <end position="215"/>
    </location>
</feature>
<dbReference type="Pfam" id="PF00497">
    <property type="entry name" value="SBP_bac_3"/>
    <property type="match status" value="1"/>
</dbReference>
<dbReference type="EMBL" id="JAUZVZ010000006">
    <property type="protein sequence ID" value="MDP4535695.1"/>
    <property type="molecule type" value="Genomic_DNA"/>
</dbReference>
<dbReference type="SUPFAM" id="SSF53850">
    <property type="entry name" value="Periplasmic binding protein-like II"/>
    <property type="match status" value="1"/>
</dbReference>
<reference evidence="2 3" key="1">
    <citation type="submission" date="2023-08" db="EMBL/GenBank/DDBJ databases">
        <authorList>
            <person name="Joshi A."/>
            <person name="Thite S."/>
        </authorList>
    </citation>
    <scope>NUCLEOTIDE SEQUENCE [LARGE SCALE GENOMIC DNA]</scope>
    <source>
        <strain evidence="2 3">AC40</strain>
    </source>
</reference>
<dbReference type="Gene3D" id="3.40.190.10">
    <property type="entry name" value="Periplasmic binding protein-like II"/>
    <property type="match status" value="2"/>
</dbReference>
<evidence type="ECO:0000259" key="1">
    <source>
        <dbReference type="Pfam" id="PF00497"/>
    </source>
</evidence>
<dbReference type="PANTHER" id="PTHR38834:SF3">
    <property type="entry name" value="SOLUTE-BINDING PROTEIN FAMILY 3_N-TERMINAL DOMAIN-CONTAINING PROTEIN"/>
    <property type="match status" value="1"/>
</dbReference>
<comment type="caution">
    <text evidence="2">The sequence shown here is derived from an EMBL/GenBank/DDBJ whole genome shotgun (WGS) entry which is preliminary data.</text>
</comment>
<proteinExistence type="predicted"/>
<dbReference type="InterPro" id="IPR001638">
    <property type="entry name" value="Solute-binding_3/MltF_N"/>
</dbReference>
<organism evidence="2 3">
    <name type="scientific">Alkalimonas collagenimarina</name>
    <dbReference type="NCBI Taxonomy" id="400390"/>
    <lineage>
        <taxon>Bacteria</taxon>
        <taxon>Pseudomonadati</taxon>
        <taxon>Pseudomonadota</taxon>
        <taxon>Gammaproteobacteria</taxon>
        <taxon>Alkalimonas</taxon>
    </lineage>
</organism>
<dbReference type="PANTHER" id="PTHR38834">
    <property type="entry name" value="PERIPLASMIC SUBSTRATE BINDING PROTEIN FAMILY 3"/>
    <property type="match status" value="1"/>
</dbReference>
<keyword evidence="3" id="KW-1185">Reference proteome</keyword>
<accession>A0ABT9GXC0</accession>
<gene>
    <name evidence="2" type="ORF">Q3O60_05810</name>
</gene>